<gene>
    <name evidence="1" type="ORF">L6164_006262</name>
</gene>
<dbReference type="EMBL" id="CM039428">
    <property type="protein sequence ID" value="KAI4351964.1"/>
    <property type="molecule type" value="Genomic_DNA"/>
</dbReference>
<reference evidence="1 2" key="1">
    <citation type="journal article" date="2022" name="DNA Res.">
        <title>Chromosomal-level genome assembly of the orchid tree Bauhinia variegata (Leguminosae; Cercidoideae) supports the allotetraploid origin hypothesis of Bauhinia.</title>
        <authorList>
            <person name="Zhong Y."/>
            <person name="Chen Y."/>
            <person name="Zheng D."/>
            <person name="Pang J."/>
            <person name="Liu Y."/>
            <person name="Luo S."/>
            <person name="Meng S."/>
            <person name="Qian L."/>
            <person name="Wei D."/>
            <person name="Dai S."/>
            <person name="Zhou R."/>
        </authorList>
    </citation>
    <scope>NUCLEOTIDE SEQUENCE [LARGE SCALE GENOMIC DNA]</scope>
    <source>
        <strain evidence="1">BV-YZ2020</strain>
    </source>
</reference>
<proteinExistence type="predicted"/>
<evidence type="ECO:0000313" key="1">
    <source>
        <dbReference type="EMBL" id="KAI4351964.1"/>
    </source>
</evidence>
<sequence length="68" mass="7863">MAQQLLRSSAIGLLRCRAPVRVFALFRVFFFASLDLDYGVEFSARYSLTLLCWYCAVDEIIRTFDLTC</sequence>
<comment type="caution">
    <text evidence="1">The sequence shown here is derived from an EMBL/GenBank/DDBJ whole genome shotgun (WGS) entry which is preliminary data.</text>
</comment>
<protein>
    <submittedName>
        <fullName evidence="1">Uncharacterized protein</fullName>
    </submittedName>
</protein>
<keyword evidence="2" id="KW-1185">Reference proteome</keyword>
<name>A0ACB9PVQ4_BAUVA</name>
<evidence type="ECO:0000313" key="2">
    <source>
        <dbReference type="Proteomes" id="UP000828941"/>
    </source>
</evidence>
<organism evidence="1 2">
    <name type="scientific">Bauhinia variegata</name>
    <name type="common">Purple orchid tree</name>
    <name type="synonym">Phanera variegata</name>
    <dbReference type="NCBI Taxonomy" id="167791"/>
    <lineage>
        <taxon>Eukaryota</taxon>
        <taxon>Viridiplantae</taxon>
        <taxon>Streptophyta</taxon>
        <taxon>Embryophyta</taxon>
        <taxon>Tracheophyta</taxon>
        <taxon>Spermatophyta</taxon>
        <taxon>Magnoliopsida</taxon>
        <taxon>eudicotyledons</taxon>
        <taxon>Gunneridae</taxon>
        <taxon>Pentapetalae</taxon>
        <taxon>rosids</taxon>
        <taxon>fabids</taxon>
        <taxon>Fabales</taxon>
        <taxon>Fabaceae</taxon>
        <taxon>Cercidoideae</taxon>
        <taxon>Cercideae</taxon>
        <taxon>Bauhiniinae</taxon>
        <taxon>Bauhinia</taxon>
    </lineage>
</organism>
<accession>A0ACB9PVQ4</accession>
<dbReference type="Proteomes" id="UP000828941">
    <property type="component" value="Chromosome 3"/>
</dbReference>